<dbReference type="InterPro" id="IPR001789">
    <property type="entry name" value="Sig_transdc_resp-reg_receiver"/>
</dbReference>
<feature type="domain" description="Histidine kinase" evidence="9">
    <location>
        <begin position="421"/>
        <end position="653"/>
    </location>
</feature>
<evidence type="ECO:0000256" key="1">
    <source>
        <dbReference type="ARBA" id="ARBA00000085"/>
    </source>
</evidence>
<dbReference type="GO" id="GO:0005886">
    <property type="term" value="C:plasma membrane"/>
    <property type="evidence" value="ECO:0007669"/>
    <property type="project" value="TreeGrafter"/>
</dbReference>
<dbReference type="SUPFAM" id="SSF54631">
    <property type="entry name" value="CBS-domain pair"/>
    <property type="match status" value="1"/>
</dbReference>
<dbReference type="SUPFAM" id="SSF47384">
    <property type="entry name" value="Homodimeric domain of signal transducing histidine kinase"/>
    <property type="match status" value="1"/>
</dbReference>
<dbReference type="SUPFAM" id="SSF55874">
    <property type="entry name" value="ATPase domain of HSP90 chaperone/DNA topoisomerase II/histidine kinase"/>
    <property type="match status" value="1"/>
</dbReference>
<dbReference type="Gene3D" id="3.40.50.2300">
    <property type="match status" value="1"/>
</dbReference>
<feature type="region of interest" description="Disordered" evidence="8">
    <location>
        <begin position="259"/>
        <end position="284"/>
    </location>
</feature>
<dbReference type="SMART" id="SM00387">
    <property type="entry name" value="HATPase_c"/>
    <property type="match status" value="1"/>
</dbReference>
<feature type="domain" description="Response regulatory" evidence="10">
    <location>
        <begin position="700"/>
        <end position="813"/>
    </location>
</feature>
<dbReference type="EC" id="2.7.13.3" evidence="2"/>
<evidence type="ECO:0000313" key="11">
    <source>
        <dbReference type="EMBL" id="MBH8551987.1"/>
    </source>
</evidence>
<protein>
    <recommendedName>
        <fullName evidence="2">histidine kinase</fullName>
        <ecNumber evidence="2">2.7.13.3</ecNumber>
    </recommendedName>
</protein>
<dbReference type="GO" id="GO:0000155">
    <property type="term" value="F:phosphorelay sensor kinase activity"/>
    <property type="evidence" value="ECO:0007669"/>
    <property type="project" value="InterPro"/>
</dbReference>
<dbReference type="InterPro" id="IPR003594">
    <property type="entry name" value="HATPase_dom"/>
</dbReference>
<dbReference type="InterPro" id="IPR036097">
    <property type="entry name" value="HisK_dim/P_sf"/>
</dbReference>
<dbReference type="PROSITE" id="PS50110">
    <property type="entry name" value="RESPONSE_REGULATORY"/>
    <property type="match status" value="1"/>
</dbReference>
<comment type="caution">
    <text evidence="11">The sequence shown here is derived from an EMBL/GenBank/DDBJ whole genome shotgun (WGS) entry which is preliminary data.</text>
</comment>
<feature type="compositionally biased region" description="Polar residues" evidence="8">
    <location>
        <begin position="683"/>
        <end position="692"/>
    </location>
</feature>
<dbReference type="Pfam" id="PF00512">
    <property type="entry name" value="HisKA"/>
    <property type="match status" value="1"/>
</dbReference>
<reference evidence="11 12" key="1">
    <citation type="journal article" date="2021" name="Int. J. Syst. Evol. Microbiol.">
        <title>Amazonocrinis nigriterrae gen. nov., sp. nov., Atlanticothrix silvestris gen. nov., sp. nov. and Dendronalium phyllosphericum gen. nov., sp. nov., nostocacean cyanobacteria from Brazilian environments.</title>
        <authorList>
            <person name="Alvarenga D.O."/>
            <person name="Andreote A.P.D."/>
            <person name="Branco L.H.Z."/>
            <person name="Delbaje E."/>
            <person name="Cruz R.B."/>
            <person name="Varani A.M."/>
            <person name="Fiore M.F."/>
        </authorList>
    </citation>
    <scope>NUCLEOTIDE SEQUENCE [LARGE SCALE GENOMIC DNA]</scope>
    <source>
        <strain evidence="11 12">CENA357</strain>
    </source>
</reference>
<proteinExistence type="predicted"/>
<evidence type="ECO:0000256" key="3">
    <source>
        <dbReference type="ARBA" id="ARBA00022553"/>
    </source>
</evidence>
<comment type="caution">
    <text evidence="7">Lacks conserved residue(s) required for the propagation of feature annotation.</text>
</comment>
<dbReference type="Pfam" id="PF00072">
    <property type="entry name" value="Response_reg"/>
    <property type="match status" value="1"/>
</dbReference>
<feature type="compositionally biased region" description="Low complexity" evidence="8">
    <location>
        <begin position="509"/>
        <end position="526"/>
    </location>
</feature>
<dbReference type="CDD" id="cd16922">
    <property type="entry name" value="HATPase_EvgS-ArcB-TorS-like"/>
    <property type="match status" value="1"/>
</dbReference>
<dbReference type="Proteomes" id="UP000599391">
    <property type="component" value="Unassembled WGS sequence"/>
</dbReference>
<dbReference type="PRINTS" id="PR00344">
    <property type="entry name" value="BCTRLSENSOR"/>
</dbReference>
<feature type="region of interest" description="Disordered" evidence="8">
    <location>
        <begin position="508"/>
        <end position="527"/>
    </location>
</feature>
<dbReference type="SMART" id="SM00388">
    <property type="entry name" value="HisKA"/>
    <property type="match status" value="1"/>
</dbReference>
<dbReference type="InterPro" id="IPR036890">
    <property type="entry name" value="HATPase_C_sf"/>
</dbReference>
<evidence type="ECO:0000256" key="2">
    <source>
        <dbReference type="ARBA" id="ARBA00012438"/>
    </source>
</evidence>
<evidence type="ECO:0000313" key="12">
    <source>
        <dbReference type="Proteomes" id="UP000599391"/>
    </source>
</evidence>
<dbReference type="InterPro" id="IPR046342">
    <property type="entry name" value="CBS_dom_sf"/>
</dbReference>
<keyword evidence="4" id="KW-0808">Transferase</keyword>
<comment type="catalytic activity">
    <reaction evidence="1">
        <text>ATP + protein L-histidine = ADP + protein N-phospho-L-histidine.</text>
        <dbReference type="EC" id="2.7.13.3"/>
    </reaction>
</comment>
<organism evidence="11 12">
    <name type="scientific">Atlanticothrix silvestris CENA357</name>
    <dbReference type="NCBI Taxonomy" id="1725252"/>
    <lineage>
        <taxon>Bacteria</taxon>
        <taxon>Bacillati</taxon>
        <taxon>Cyanobacteriota</taxon>
        <taxon>Cyanophyceae</taxon>
        <taxon>Nostocales</taxon>
        <taxon>Nodulariaceae</taxon>
        <taxon>Atlanticothrix</taxon>
        <taxon>Atlanticothrix silvestris</taxon>
    </lineage>
</organism>
<evidence type="ECO:0000256" key="6">
    <source>
        <dbReference type="ARBA" id="ARBA00023012"/>
    </source>
</evidence>
<dbReference type="SMART" id="SM00448">
    <property type="entry name" value="REC"/>
    <property type="match status" value="1"/>
</dbReference>
<evidence type="ECO:0000256" key="7">
    <source>
        <dbReference type="PROSITE-ProRule" id="PRU00169"/>
    </source>
</evidence>
<dbReference type="PROSITE" id="PS50109">
    <property type="entry name" value="HIS_KIN"/>
    <property type="match status" value="1"/>
</dbReference>
<keyword evidence="6" id="KW-0902">Two-component regulatory system</keyword>
<dbReference type="GO" id="GO:0009927">
    <property type="term" value="F:histidine phosphotransfer kinase activity"/>
    <property type="evidence" value="ECO:0007669"/>
    <property type="project" value="TreeGrafter"/>
</dbReference>
<feature type="compositionally biased region" description="Basic and acidic residues" evidence="8">
    <location>
        <begin position="661"/>
        <end position="673"/>
    </location>
</feature>
<feature type="region of interest" description="Disordered" evidence="8">
    <location>
        <begin position="647"/>
        <end position="694"/>
    </location>
</feature>
<dbReference type="InterPro" id="IPR011006">
    <property type="entry name" value="CheY-like_superfamily"/>
</dbReference>
<name>A0A8J7L2S5_9CYAN</name>
<dbReference type="Gene3D" id="1.10.287.130">
    <property type="match status" value="1"/>
</dbReference>
<feature type="compositionally biased region" description="Basic and acidic residues" evidence="8">
    <location>
        <begin position="271"/>
        <end position="280"/>
    </location>
</feature>
<sequence>MSMLHYPLYDFLATVPICLETTTLAVVLEVFDQQQCDRLVVVNQQQCPVGLLYSARLSQKLLAVASDDQFLNLQQQLSTLGQTLVEPIQTLPAADRLERFSLLLSEQRAYVNNNLDWALIDINGKFLGLLDSKRLLRLLAQEKAVNSAAETVYSTANRSSKSSSQEYKYVNPVDRSNVGVKSHWRSPRNNSPQPSVHKPLVQLLERLPWPLMLQTGTGEVVTQNPAWWQQLGVLKDPEGVRQQVEAILTPTQIVKPEYAHQKAVQVSPHSRGNEQEREEQSLPLKLHPGEHTLSVRNEALLSSPAATPLIKDLHDQSASAASGVRCFLDGQVGTCTCVVEVQNGQERVWQFAKIPLDSPELKILSNDSEILLSAQGSEVSTDLWLILATDVTEQQQLCKELAAKNADLIQLNRLKDEFLSCISHELKTPLTAVLGLSRLLVDQQLGELNERQARYAGLIHQSGRHLMSVVNDILDLTRMETGQMDLTPVPVKIRSVCDRALSEAKAIHTQTTKATAQPPAATSSSPEFTLTIEPGLDQIVADELRLRQMLIHLLSNAFKFTETSGEIGLRVNRWEGWIAFTIWDTGIGIPEHQQHLIFQKFQQLENPLTRQFEGTGLGLVLTRALARLHGGDVSFLSREGKGSQFTLLLPPSPPTTGFTETEVRARSEGETRNTKQGVAASVRQRTTPSTQHHPPCSQRLVLVVEAVARYIEDLTEQLKGLGYRVVIARSGTEAVEKARRLQPQAIFLNPLLPLLSGWDVLTLLKSDAVTRHIPVMVTATGAEKDQAYANQADGFLNLPVEHQALEPLLKKLCDTPVIQQSGADSSEIISTKNPLRILRLVNPALESINPRPSLRDHRVIEVDDLDQAELLARVWQFDVILLDLESSLAQTYLQQLTQHPRLSALPLVTCDVATTLAASQIPGLSVFPCLTPLGKDNNTRNGKPDALLSVLQIASGVCYPPSILVVDLTMLRDLPQIRRKQVKNYRTTKNSSLSSETAERGSEWFQALVQYLQTAGLKAAMGNCWAEVLQQIRHQSVDLLLICLGESSIQKEALKALKALGDSPFDLPPIVVIDQRLNSIEMNSLPNISQTKIPQSRKSASESIETVVGAIATQILPRSISMEDLLSHINQALDMKGQYGKY</sequence>
<keyword evidence="5 11" id="KW-0418">Kinase</keyword>
<keyword evidence="3" id="KW-0597">Phosphoprotein</keyword>
<dbReference type="InterPro" id="IPR004358">
    <property type="entry name" value="Sig_transdc_His_kin-like_C"/>
</dbReference>
<evidence type="ECO:0000259" key="9">
    <source>
        <dbReference type="PROSITE" id="PS50109"/>
    </source>
</evidence>
<dbReference type="EMBL" id="JAECZB010000009">
    <property type="protein sequence ID" value="MBH8551987.1"/>
    <property type="molecule type" value="Genomic_DNA"/>
</dbReference>
<dbReference type="RefSeq" id="WP_214438309.1">
    <property type="nucleotide sequence ID" value="NZ_JAECZB010000009.1"/>
</dbReference>
<evidence type="ECO:0000256" key="5">
    <source>
        <dbReference type="ARBA" id="ARBA00022777"/>
    </source>
</evidence>
<dbReference type="InterPro" id="IPR005467">
    <property type="entry name" value="His_kinase_dom"/>
</dbReference>
<dbReference type="CDD" id="cd00082">
    <property type="entry name" value="HisKA"/>
    <property type="match status" value="1"/>
</dbReference>
<evidence type="ECO:0000259" key="10">
    <source>
        <dbReference type="PROSITE" id="PS50110"/>
    </source>
</evidence>
<evidence type="ECO:0000256" key="8">
    <source>
        <dbReference type="SAM" id="MobiDB-lite"/>
    </source>
</evidence>
<dbReference type="InterPro" id="IPR003661">
    <property type="entry name" value="HisK_dim/P_dom"/>
</dbReference>
<gene>
    <name evidence="11" type="ORF">I8751_06275</name>
</gene>
<dbReference type="SUPFAM" id="SSF52172">
    <property type="entry name" value="CheY-like"/>
    <property type="match status" value="1"/>
</dbReference>
<dbReference type="Gene3D" id="3.30.565.10">
    <property type="entry name" value="Histidine kinase-like ATPase, C-terminal domain"/>
    <property type="match status" value="1"/>
</dbReference>
<dbReference type="Pfam" id="PF02518">
    <property type="entry name" value="HATPase_c"/>
    <property type="match status" value="1"/>
</dbReference>
<dbReference type="AlphaFoldDB" id="A0A8J7L2S5"/>
<accession>A0A8J7L2S5</accession>
<dbReference type="PANTHER" id="PTHR43047">
    <property type="entry name" value="TWO-COMPONENT HISTIDINE PROTEIN KINASE"/>
    <property type="match status" value="1"/>
</dbReference>
<evidence type="ECO:0000256" key="4">
    <source>
        <dbReference type="ARBA" id="ARBA00022679"/>
    </source>
</evidence>
<keyword evidence="12" id="KW-1185">Reference proteome</keyword>
<dbReference type="PANTHER" id="PTHR43047:SF63">
    <property type="entry name" value="HISTIDINE KINASE"/>
    <property type="match status" value="1"/>
</dbReference>